<keyword evidence="4 7" id="KW-0863">Zinc-finger</keyword>
<evidence type="ECO:0000259" key="8">
    <source>
        <dbReference type="PROSITE" id="PS50157"/>
    </source>
</evidence>
<evidence type="ECO:0000256" key="6">
    <source>
        <dbReference type="ARBA" id="ARBA00023242"/>
    </source>
</evidence>
<protein>
    <recommendedName>
        <fullName evidence="8">C2H2-type domain-containing protein</fullName>
    </recommendedName>
</protein>
<sequence length="257" mass="30733">MFNTEQKMKRHLNQMHNNKPYGCNLCSKYFSRMFVLRRHKNQIHLKQRPYCCEFCPKRFFAKDRKTSHEKSKHLNARVAYKCDKCTNMYYSKSALLRHHKGKHEQNHSNNEERCKKERFSCETCGSILNGLNSYKKHKKLHDSPKASVVCSFCGKVLIRDNMTIHMRRHTGERPFKCDQCPKAFIRSSLLAEHKRLHSNVLPYECSHCRKRFMRKTTLNKHIRSHKDVKNHQCCLCLKKFYHKYQVKNHMCKGPGDI</sequence>
<feature type="domain" description="C2H2-type" evidence="8">
    <location>
        <begin position="119"/>
        <end position="146"/>
    </location>
</feature>
<evidence type="ECO:0000256" key="3">
    <source>
        <dbReference type="ARBA" id="ARBA00022737"/>
    </source>
</evidence>
<dbReference type="EMBL" id="JAACXV010000039">
    <property type="protein sequence ID" value="KAF7286008.1"/>
    <property type="molecule type" value="Genomic_DNA"/>
</dbReference>
<dbReference type="Pfam" id="PF00096">
    <property type="entry name" value="zf-C2H2"/>
    <property type="match status" value="2"/>
</dbReference>
<feature type="domain" description="C2H2-type" evidence="8">
    <location>
        <begin position="203"/>
        <end position="230"/>
    </location>
</feature>
<evidence type="ECO:0000313" key="9">
    <source>
        <dbReference type="EMBL" id="KAF7286008.1"/>
    </source>
</evidence>
<dbReference type="AlphaFoldDB" id="A0A834IVS3"/>
<dbReference type="InterPro" id="IPR036236">
    <property type="entry name" value="Znf_C2H2_sf"/>
</dbReference>
<evidence type="ECO:0000256" key="1">
    <source>
        <dbReference type="ARBA" id="ARBA00004123"/>
    </source>
</evidence>
<dbReference type="Gene3D" id="3.30.160.60">
    <property type="entry name" value="Classic Zinc Finger"/>
    <property type="match status" value="5"/>
</dbReference>
<evidence type="ECO:0000256" key="4">
    <source>
        <dbReference type="ARBA" id="ARBA00022771"/>
    </source>
</evidence>
<keyword evidence="6" id="KW-0539">Nucleus</keyword>
<reference evidence="9" key="1">
    <citation type="submission" date="2020-08" db="EMBL/GenBank/DDBJ databases">
        <title>Genome sequencing and assembly of the red palm weevil Rhynchophorus ferrugineus.</title>
        <authorList>
            <person name="Dias G.B."/>
            <person name="Bergman C.M."/>
            <person name="Manee M."/>
        </authorList>
    </citation>
    <scope>NUCLEOTIDE SEQUENCE</scope>
    <source>
        <strain evidence="9">AA-2017</strain>
        <tissue evidence="9">Whole larva</tissue>
    </source>
</reference>
<feature type="domain" description="C2H2-type" evidence="8">
    <location>
        <begin position="21"/>
        <end position="49"/>
    </location>
</feature>
<comment type="caution">
    <text evidence="9">The sequence shown here is derived from an EMBL/GenBank/DDBJ whole genome shotgun (WGS) entry which is preliminary data.</text>
</comment>
<dbReference type="Proteomes" id="UP000625711">
    <property type="component" value="Unassembled WGS sequence"/>
</dbReference>
<dbReference type="GO" id="GO:0005634">
    <property type="term" value="C:nucleus"/>
    <property type="evidence" value="ECO:0007669"/>
    <property type="project" value="UniProtKB-SubCell"/>
</dbReference>
<feature type="domain" description="C2H2-type" evidence="8">
    <location>
        <begin position="175"/>
        <end position="202"/>
    </location>
</feature>
<comment type="subcellular location">
    <subcellularLocation>
        <location evidence="1">Nucleus</location>
    </subcellularLocation>
</comment>
<dbReference type="FunFam" id="3.30.160.60:FF:000145">
    <property type="entry name" value="Zinc finger protein 574"/>
    <property type="match status" value="1"/>
</dbReference>
<organism evidence="9 10">
    <name type="scientific">Rhynchophorus ferrugineus</name>
    <name type="common">Red palm weevil</name>
    <name type="synonym">Curculio ferrugineus</name>
    <dbReference type="NCBI Taxonomy" id="354439"/>
    <lineage>
        <taxon>Eukaryota</taxon>
        <taxon>Metazoa</taxon>
        <taxon>Ecdysozoa</taxon>
        <taxon>Arthropoda</taxon>
        <taxon>Hexapoda</taxon>
        <taxon>Insecta</taxon>
        <taxon>Pterygota</taxon>
        <taxon>Neoptera</taxon>
        <taxon>Endopterygota</taxon>
        <taxon>Coleoptera</taxon>
        <taxon>Polyphaga</taxon>
        <taxon>Cucujiformia</taxon>
        <taxon>Curculionidae</taxon>
        <taxon>Dryophthorinae</taxon>
        <taxon>Rhynchophorus</taxon>
    </lineage>
</organism>
<dbReference type="PROSITE" id="PS00028">
    <property type="entry name" value="ZINC_FINGER_C2H2_1"/>
    <property type="match status" value="6"/>
</dbReference>
<keyword evidence="5" id="KW-0862">Zinc</keyword>
<evidence type="ECO:0000256" key="5">
    <source>
        <dbReference type="ARBA" id="ARBA00022833"/>
    </source>
</evidence>
<dbReference type="InterPro" id="IPR013087">
    <property type="entry name" value="Znf_C2H2_type"/>
</dbReference>
<proteinExistence type="predicted"/>
<dbReference type="PANTHER" id="PTHR24379:SF121">
    <property type="entry name" value="C2H2-TYPE DOMAIN-CONTAINING PROTEIN"/>
    <property type="match status" value="1"/>
</dbReference>
<name>A0A834IVS3_RHYFE</name>
<dbReference type="SUPFAM" id="SSF57667">
    <property type="entry name" value="beta-beta-alpha zinc fingers"/>
    <property type="match status" value="4"/>
</dbReference>
<keyword evidence="2" id="KW-0479">Metal-binding</keyword>
<evidence type="ECO:0000313" key="10">
    <source>
        <dbReference type="Proteomes" id="UP000625711"/>
    </source>
</evidence>
<keyword evidence="10" id="KW-1185">Reference proteome</keyword>
<dbReference type="OrthoDB" id="6077919at2759"/>
<dbReference type="FunFam" id="3.30.160.60:FF:000624">
    <property type="entry name" value="zinc finger protein 697"/>
    <property type="match status" value="1"/>
</dbReference>
<feature type="domain" description="C2H2-type" evidence="8">
    <location>
        <begin position="80"/>
        <end position="112"/>
    </location>
</feature>
<gene>
    <name evidence="9" type="ORF">GWI33_008311</name>
</gene>
<dbReference type="PANTHER" id="PTHR24379">
    <property type="entry name" value="KRAB AND ZINC FINGER DOMAIN-CONTAINING"/>
    <property type="match status" value="1"/>
</dbReference>
<accession>A0A834IVS3</accession>
<dbReference type="GO" id="GO:0008270">
    <property type="term" value="F:zinc ion binding"/>
    <property type="evidence" value="ECO:0007669"/>
    <property type="project" value="UniProtKB-KW"/>
</dbReference>
<feature type="domain" description="C2H2-type" evidence="8">
    <location>
        <begin position="50"/>
        <end position="78"/>
    </location>
</feature>
<feature type="domain" description="C2H2-type" evidence="8">
    <location>
        <begin position="148"/>
        <end position="174"/>
    </location>
</feature>
<dbReference type="PROSITE" id="PS50157">
    <property type="entry name" value="ZINC_FINGER_C2H2_2"/>
    <property type="match status" value="7"/>
</dbReference>
<evidence type="ECO:0000256" key="7">
    <source>
        <dbReference type="PROSITE-ProRule" id="PRU00042"/>
    </source>
</evidence>
<dbReference type="SMART" id="SM00355">
    <property type="entry name" value="ZnF_C2H2"/>
    <property type="match status" value="7"/>
</dbReference>
<evidence type="ECO:0000256" key="2">
    <source>
        <dbReference type="ARBA" id="ARBA00022723"/>
    </source>
</evidence>
<keyword evidence="3" id="KW-0677">Repeat</keyword>